<dbReference type="PANTHER" id="PTHR28259">
    <property type="entry name" value="FLUORIDE EXPORT PROTEIN 1-RELATED"/>
    <property type="match status" value="1"/>
</dbReference>
<evidence type="ECO:0000313" key="14">
    <source>
        <dbReference type="Proteomes" id="UP000187280"/>
    </source>
</evidence>
<comment type="catalytic activity">
    <reaction evidence="11">
        <text>fluoride(in) = fluoride(out)</text>
        <dbReference type="Rhea" id="RHEA:76159"/>
        <dbReference type="ChEBI" id="CHEBI:17051"/>
    </reaction>
    <physiologicalReaction direction="left-to-right" evidence="11">
        <dbReference type="Rhea" id="RHEA:76160"/>
    </physiologicalReaction>
</comment>
<keyword evidence="7 12" id="KW-0406">Ion transport</keyword>
<dbReference type="Pfam" id="PF02537">
    <property type="entry name" value="CRCB"/>
    <property type="match status" value="1"/>
</dbReference>
<dbReference type="InterPro" id="IPR003691">
    <property type="entry name" value="FluC"/>
</dbReference>
<evidence type="ECO:0000256" key="2">
    <source>
        <dbReference type="ARBA" id="ARBA00022475"/>
    </source>
</evidence>
<evidence type="ECO:0000313" key="13">
    <source>
        <dbReference type="EMBL" id="SDZ80863.1"/>
    </source>
</evidence>
<comment type="similarity">
    <text evidence="10 12">Belongs to the fluoride channel Fluc/FEX (TC 1.A.43) family.</text>
</comment>
<protein>
    <recommendedName>
        <fullName evidence="12">Fluoride-specific ion channel FluC</fullName>
    </recommendedName>
</protein>
<keyword evidence="12" id="KW-0479">Metal-binding</keyword>
<organism evidence="13 14">
    <name type="scientific">Lonsdalea quercina</name>
    <dbReference type="NCBI Taxonomy" id="71657"/>
    <lineage>
        <taxon>Bacteria</taxon>
        <taxon>Pseudomonadati</taxon>
        <taxon>Pseudomonadota</taxon>
        <taxon>Gammaproteobacteria</taxon>
        <taxon>Enterobacterales</taxon>
        <taxon>Pectobacteriaceae</taxon>
        <taxon>Lonsdalea</taxon>
    </lineage>
</organism>
<evidence type="ECO:0000256" key="6">
    <source>
        <dbReference type="ARBA" id="ARBA00023053"/>
    </source>
</evidence>
<evidence type="ECO:0000256" key="11">
    <source>
        <dbReference type="ARBA" id="ARBA00035585"/>
    </source>
</evidence>
<dbReference type="GO" id="GO:0062054">
    <property type="term" value="F:fluoride channel activity"/>
    <property type="evidence" value="ECO:0007669"/>
    <property type="project" value="UniProtKB-UniRule"/>
</dbReference>
<accession>A0A1H3W1C2</accession>
<evidence type="ECO:0000256" key="12">
    <source>
        <dbReference type="HAMAP-Rule" id="MF_00454"/>
    </source>
</evidence>
<dbReference type="NCBIfam" id="TIGR00494">
    <property type="entry name" value="crcB"/>
    <property type="match status" value="1"/>
</dbReference>
<evidence type="ECO:0000256" key="7">
    <source>
        <dbReference type="ARBA" id="ARBA00023065"/>
    </source>
</evidence>
<keyword evidence="4 12" id="KW-0812">Transmembrane</keyword>
<keyword evidence="6 12" id="KW-0915">Sodium</keyword>
<keyword evidence="8 12" id="KW-0472">Membrane</keyword>
<evidence type="ECO:0000256" key="4">
    <source>
        <dbReference type="ARBA" id="ARBA00022692"/>
    </source>
</evidence>
<reference evidence="13 14" key="1">
    <citation type="submission" date="2016-10" db="EMBL/GenBank/DDBJ databases">
        <authorList>
            <person name="de Groot N.N."/>
        </authorList>
    </citation>
    <scope>NUCLEOTIDE SEQUENCE [LARGE SCALE GENOMIC DNA]</scope>
    <source>
        <strain evidence="13 14">ATCC 29281</strain>
    </source>
</reference>
<dbReference type="Proteomes" id="UP000187280">
    <property type="component" value="Unassembled WGS sequence"/>
</dbReference>
<keyword evidence="5 12" id="KW-1133">Transmembrane helix</keyword>
<dbReference type="GO" id="GO:0140114">
    <property type="term" value="P:cellular detoxification of fluoride"/>
    <property type="evidence" value="ECO:0007669"/>
    <property type="project" value="UniProtKB-UniRule"/>
</dbReference>
<feature type="transmembrane region" description="Helical" evidence="12">
    <location>
        <begin position="70"/>
        <end position="91"/>
    </location>
</feature>
<evidence type="ECO:0000256" key="8">
    <source>
        <dbReference type="ARBA" id="ARBA00023136"/>
    </source>
</evidence>
<keyword evidence="12" id="KW-0813">Transport</keyword>
<feature type="transmembrane region" description="Helical" evidence="12">
    <location>
        <begin position="36"/>
        <end position="58"/>
    </location>
</feature>
<keyword evidence="3" id="KW-0997">Cell inner membrane</keyword>
<dbReference type="eggNOG" id="COG0239">
    <property type="taxonomic scope" value="Bacteria"/>
</dbReference>
<dbReference type="GO" id="GO:0046872">
    <property type="term" value="F:metal ion binding"/>
    <property type="evidence" value="ECO:0007669"/>
    <property type="project" value="UniProtKB-KW"/>
</dbReference>
<evidence type="ECO:0000256" key="5">
    <source>
        <dbReference type="ARBA" id="ARBA00022989"/>
    </source>
</evidence>
<dbReference type="GO" id="GO:0005886">
    <property type="term" value="C:plasma membrane"/>
    <property type="evidence" value="ECO:0007669"/>
    <property type="project" value="UniProtKB-SubCell"/>
</dbReference>
<sequence>MSMYANLFAVFFGGGIGCVARWLLSLRFNSGASGIPTGTLMANLIGAAIIGAAASYFIRLPDLPSHWKLVVTTGFCGGLTTFSTFSVEMLGMIQEGQWLTAGFYMVLSFVGSLALAALAFSLVSWLATH</sequence>
<comment type="activity regulation">
    <text evidence="12">Na(+) is not transported, but it plays an essential structural role and its presence is essential for fluoride channel function.</text>
</comment>
<evidence type="ECO:0000256" key="10">
    <source>
        <dbReference type="ARBA" id="ARBA00035120"/>
    </source>
</evidence>
<feature type="binding site" evidence="12">
    <location>
        <position position="77"/>
    </location>
    <ligand>
        <name>Na(+)</name>
        <dbReference type="ChEBI" id="CHEBI:29101"/>
        <note>structural</note>
    </ligand>
</feature>
<comment type="function">
    <text evidence="12">Fluoride-specific ion channel. Important for reducing fluoride concentration in the cell, thus reducing its toxicity.</text>
</comment>
<keyword evidence="9 12" id="KW-0407">Ion channel</keyword>
<dbReference type="STRING" id="71657.SAMN02982996_00293"/>
<dbReference type="HAMAP" id="MF_00454">
    <property type="entry name" value="FluC"/>
    <property type="match status" value="1"/>
</dbReference>
<evidence type="ECO:0000256" key="1">
    <source>
        <dbReference type="ARBA" id="ARBA00004651"/>
    </source>
</evidence>
<feature type="transmembrane region" description="Helical" evidence="12">
    <location>
        <begin position="103"/>
        <end position="127"/>
    </location>
</feature>
<keyword evidence="14" id="KW-1185">Reference proteome</keyword>
<proteinExistence type="inferred from homology"/>
<dbReference type="PANTHER" id="PTHR28259:SF1">
    <property type="entry name" value="FLUORIDE EXPORT PROTEIN 1-RELATED"/>
    <property type="match status" value="1"/>
</dbReference>
<feature type="transmembrane region" description="Helical" evidence="12">
    <location>
        <begin position="6"/>
        <end position="24"/>
    </location>
</feature>
<evidence type="ECO:0000256" key="9">
    <source>
        <dbReference type="ARBA" id="ARBA00023303"/>
    </source>
</evidence>
<dbReference type="NCBIfam" id="NF010792">
    <property type="entry name" value="PRK14196.1"/>
    <property type="match status" value="1"/>
</dbReference>
<dbReference type="EMBL" id="FNQS01000001">
    <property type="protein sequence ID" value="SDZ80863.1"/>
    <property type="molecule type" value="Genomic_DNA"/>
</dbReference>
<comment type="subcellular location">
    <subcellularLocation>
        <location evidence="1 12">Cell membrane</location>
        <topology evidence="1 12">Multi-pass membrane protein</topology>
    </subcellularLocation>
</comment>
<name>A0A1H3W1C2_9GAMM</name>
<gene>
    <name evidence="12" type="primary">fluC</name>
    <name evidence="12" type="synonym">crcB</name>
    <name evidence="13" type="ORF">SAMN02982996_00293</name>
</gene>
<feature type="binding site" evidence="12">
    <location>
        <position position="80"/>
    </location>
    <ligand>
        <name>Na(+)</name>
        <dbReference type="ChEBI" id="CHEBI:29101"/>
        <note>structural</note>
    </ligand>
</feature>
<evidence type="ECO:0000256" key="3">
    <source>
        <dbReference type="ARBA" id="ARBA00022519"/>
    </source>
</evidence>
<keyword evidence="2 12" id="KW-1003">Cell membrane</keyword>
<dbReference type="AlphaFoldDB" id="A0A1H3W1C2"/>